<dbReference type="EMBL" id="JRWG01000042">
    <property type="protein sequence ID" value="KXN97825.1"/>
    <property type="molecule type" value="Genomic_DNA"/>
</dbReference>
<evidence type="ECO:0000259" key="1">
    <source>
        <dbReference type="Pfam" id="PF24346"/>
    </source>
</evidence>
<comment type="caution">
    <text evidence="2">The sequence shown here is derived from an EMBL/GenBank/DDBJ whole genome shotgun (WGS) entry which is preliminary data.</text>
</comment>
<dbReference type="OrthoDB" id="1146008at2"/>
<name>A0A137REA9_9FLAO</name>
<sequence>VKTGVFNDVDGNQCADAGIDTITYTFTVTNEGNVSLSGITVTDPLLEAPNPVVAIVFQGGDTDNDGELDVTETWTYTATSYAITQDDIDAGEVVNQATATGTAPDQSTVSDLSGTEITNDDQTVVELCQNPDIAIVKTGVFNDVDGNQCADAGVDTITYTFTVTNEGNVSLSGITVTDPLLQAPNPVVAIVYQGGDTDGDNELDVDETWTYTATSYTITQDDIDAGEVVNQATATGTAPDQSTVSDLS</sequence>
<feature type="non-terminal residue" evidence="2">
    <location>
        <position position="248"/>
    </location>
</feature>
<protein>
    <recommendedName>
        <fullName evidence="1">DUF7507 domain-containing protein</fullName>
    </recommendedName>
</protein>
<dbReference type="PATRIC" id="fig|1548749.3.peg.3066"/>
<dbReference type="InterPro" id="IPR055354">
    <property type="entry name" value="DUF7507"/>
</dbReference>
<evidence type="ECO:0000313" key="3">
    <source>
        <dbReference type="Proteomes" id="UP000070138"/>
    </source>
</evidence>
<evidence type="ECO:0000313" key="2">
    <source>
        <dbReference type="EMBL" id="KXN97825.1"/>
    </source>
</evidence>
<keyword evidence="3" id="KW-1185">Reference proteome</keyword>
<organism evidence="2 3">
    <name type="scientific">Aequorivita aquimaris</name>
    <dbReference type="NCBI Taxonomy" id="1548749"/>
    <lineage>
        <taxon>Bacteria</taxon>
        <taxon>Pseudomonadati</taxon>
        <taxon>Bacteroidota</taxon>
        <taxon>Flavobacteriia</taxon>
        <taxon>Flavobacteriales</taxon>
        <taxon>Flavobacteriaceae</taxon>
        <taxon>Aequorivita</taxon>
    </lineage>
</organism>
<dbReference type="STRING" id="1548749.LS48_14695"/>
<dbReference type="AlphaFoldDB" id="A0A137REA9"/>
<feature type="non-terminal residue" evidence="2">
    <location>
        <position position="1"/>
    </location>
</feature>
<feature type="domain" description="DUF7507" evidence="1">
    <location>
        <begin position="16"/>
        <end position="111"/>
    </location>
</feature>
<dbReference type="Proteomes" id="UP000070138">
    <property type="component" value="Unassembled WGS sequence"/>
</dbReference>
<reference evidence="3" key="1">
    <citation type="submission" date="2014-10" db="EMBL/GenBank/DDBJ databases">
        <title>Genome sequencing of Vitellibacter sp. D-24.</title>
        <authorList>
            <person name="Thevarajoo S."/>
            <person name="Selvaratnam C."/>
            <person name="Goh K.M."/>
            <person name="Chong C.S."/>
        </authorList>
    </citation>
    <scope>NUCLEOTIDE SEQUENCE [LARGE SCALE GENOMIC DNA]</scope>
    <source>
        <strain evidence="3">D-24</strain>
    </source>
</reference>
<reference evidence="2 3" key="2">
    <citation type="journal article" date="2016" name="Int. J. Syst. Evol. Microbiol.">
        <title>Vitellibacter aquimaris sp. nov., a marine bacterium isolated from seawater.</title>
        <authorList>
            <person name="Thevarajoo S."/>
            <person name="Selvaratnam C."/>
            <person name="Goh K.M."/>
            <person name="Hong K.W."/>
            <person name="Chan X.Y."/>
            <person name="Chan K.G."/>
            <person name="Chong C.S."/>
        </authorList>
    </citation>
    <scope>NUCLEOTIDE SEQUENCE [LARGE SCALE GENOMIC DNA]</scope>
    <source>
        <strain evidence="2 3">D-24</strain>
    </source>
</reference>
<dbReference type="Pfam" id="PF24346">
    <property type="entry name" value="DUF7507"/>
    <property type="match status" value="2"/>
</dbReference>
<feature type="domain" description="DUF7507" evidence="1">
    <location>
        <begin position="130"/>
        <end position="246"/>
    </location>
</feature>
<dbReference type="InterPro" id="IPR047589">
    <property type="entry name" value="DUF11_rpt"/>
</dbReference>
<proteinExistence type="predicted"/>
<gene>
    <name evidence="2" type="ORF">LS48_14695</name>
</gene>
<dbReference type="NCBIfam" id="TIGR01451">
    <property type="entry name" value="B_ant_repeat"/>
    <property type="match status" value="2"/>
</dbReference>
<accession>A0A137REA9</accession>